<dbReference type="Gene3D" id="3.30.70.1400">
    <property type="entry name" value="Aminomethyltransferase beta-barrel domains"/>
    <property type="match status" value="1"/>
</dbReference>
<protein>
    <submittedName>
        <fullName evidence="1">Uncharacterized protein</fullName>
    </submittedName>
</protein>
<gene>
    <name evidence="1" type="ORF">A1507_17375</name>
</gene>
<dbReference type="AlphaFoldDB" id="A0A177N769"/>
<evidence type="ECO:0000313" key="2">
    <source>
        <dbReference type="Proteomes" id="UP000077857"/>
    </source>
</evidence>
<name>A0A177N769_9GAMM</name>
<accession>A0A177N769</accession>
<proteinExistence type="predicted"/>
<evidence type="ECO:0000313" key="1">
    <source>
        <dbReference type="EMBL" id="OAI13343.1"/>
    </source>
</evidence>
<dbReference type="InterPro" id="IPR017703">
    <property type="entry name" value="YgfZ/GCV_T_CS"/>
</dbReference>
<dbReference type="Gene3D" id="2.40.30.160">
    <property type="match status" value="1"/>
</dbReference>
<dbReference type="PANTHER" id="PTHR22602:SF0">
    <property type="entry name" value="TRANSFERASE CAF17, MITOCHONDRIAL-RELATED"/>
    <property type="match status" value="1"/>
</dbReference>
<sequence>MLALAAEHANIPKKIYGDTGLAAIEVTGTDAAVFLQGQLTCNIDELSDSHSSIAALCNAKGRVISTLLVVKTPQGFVLILPSELRDTVADKLRRYVLRAKVQLAQDKRLAICGISGRVGPAAGLEPAQTDFSVALSPEPLIKLPAAPRFLWLLPESLAAEKIAKLTEQQDVVRGSLAEWRYRDIDSGLPWFGPEQSEQHIPQMLNLDRLGGISFNKGCYTGQEIVARTHYLGKVKRALFVAEYSGAGLPQPGSTVRDLECGVAGTVLTAAAWAGSTHLLLVLQIVDGMPKNLILDGDNHAQLTLVSAQ</sequence>
<reference evidence="1 2" key="1">
    <citation type="submission" date="2016-03" db="EMBL/GenBank/DDBJ databases">
        <authorList>
            <person name="Ploux O."/>
        </authorList>
    </citation>
    <scope>NUCLEOTIDE SEQUENCE [LARGE SCALE GENOMIC DNA]</scope>
    <source>
        <strain evidence="1 2">R-45378</strain>
    </source>
</reference>
<dbReference type="SUPFAM" id="SSF103025">
    <property type="entry name" value="Folate-binding domain"/>
    <property type="match status" value="1"/>
</dbReference>
<comment type="caution">
    <text evidence="1">The sequence shown here is derived from an EMBL/GenBank/DDBJ whole genome shotgun (WGS) entry which is preliminary data.</text>
</comment>
<dbReference type="InterPro" id="IPR045179">
    <property type="entry name" value="YgfZ/GcvT"/>
</dbReference>
<dbReference type="EMBL" id="LUUJ01000101">
    <property type="protein sequence ID" value="OAI13343.1"/>
    <property type="molecule type" value="Genomic_DNA"/>
</dbReference>
<dbReference type="GO" id="GO:0016226">
    <property type="term" value="P:iron-sulfur cluster assembly"/>
    <property type="evidence" value="ECO:0007669"/>
    <property type="project" value="TreeGrafter"/>
</dbReference>
<dbReference type="PANTHER" id="PTHR22602">
    <property type="entry name" value="TRANSFERASE CAF17, MITOCHONDRIAL-RELATED"/>
    <property type="match status" value="1"/>
</dbReference>
<dbReference type="NCBIfam" id="TIGR03317">
    <property type="entry name" value="ygfZ_signature"/>
    <property type="match status" value="1"/>
</dbReference>
<dbReference type="Proteomes" id="UP000077857">
    <property type="component" value="Unassembled WGS sequence"/>
</dbReference>
<dbReference type="Gene3D" id="3.30.70.1630">
    <property type="match status" value="1"/>
</dbReference>
<organism evidence="1 2">
    <name type="scientific">Methylomonas koyamae</name>
    <dbReference type="NCBI Taxonomy" id="702114"/>
    <lineage>
        <taxon>Bacteria</taxon>
        <taxon>Pseudomonadati</taxon>
        <taxon>Pseudomonadota</taxon>
        <taxon>Gammaproteobacteria</taxon>
        <taxon>Methylococcales</taxon>
        <taxon>Methylococcaceae</taxon>
        <taxon>Methylomonas</taxon>
    </lineage>
</organism>